<protein>
    <submittedName>
        <fullName evidence="9">Hemolysin III</fullName>
    </submittedName>
</protein>
<evidence type="ECO:0000256" key="7">
    <source>
        <dbReference type="PIRSR" id="PIRSR604254-1"/>
    </source>
</evidence>
<feature type="transmembrane region" description="Helical" evidence="8">
    <location>
        <begin position="118"/>
        <end position="137"/>
    </location>
</feature>
<dbReference type="AlphaFoldDB" id="A0A4R8A4M3"/>
<proteinExistence type="inferred from homology"/>
<dbReference type="NCBIfam" id="TIGR01065">
    <property type="entry name" value="hlyIII"/>
    <property type="match status" value="1"/>
</dbReference>
<name>A0A4R8A4M3_9FIRM</name>
<feature type="binding site" evidence="7">
    <location>
        <position position="75"/>
    </location>
    <ligand>
        <name>Zn(2+)</name>
        <dbReference type="ChEBI" id="CHEBI:29105"/>
    </ligand>
</feature>
<comment type="similarity">
    <text evidence="2">Belongs to the UPF0073 (Hly-III) family.</text>
</comment>
<organism evidence="9 10">
    <name type="scientific">Breznakia blatticola</name>
    <dbReference type="NCBI Taxonomy" id="1754012"/>
    <lineage>
        <taxon>Bacteria</taxon>
        <taxon>Bacillati</taxon>
        <taxon>Bacillota</taxon>
        <taxon>Erysipelotrichia</taxon>
        <taxon>Erysipelotrichales</taxon>
        <taxon>Erysipelotrichaceae</taxon>
        <taxon>Breznakia</taxon>
    </lineage>
</organism>
<dbReference type="InterPro" id="IPR004254">
    <property type="entry name" value="AdipoR/HlyIII-related"/>
</dbReference>
<keyword evidence="3" id="KW-1003">Cell membrane</keyword>
<dbReference type="PANTHER" id="PTHR20855:SF3">
    <property type="entry name" value="LD03007P"/>
    <property type="match status" value="1"/>
</dbReference>
<keyword evidence="7" id="KW-0479">Metal-binding</keyword>
<dbReference type="GO" id="GO:0046872">
    <property type="term" value="F:metal ion binding"/>
    <property type="evidence" value="ECO:0007669"/>
    <property type="project" value="UniProtKB-KW"/>
</dbReference>
<keyword evidence="6 8" id="KW-0472">Membrane</keyword>
<feature type="transmembrane region" description="Helical" evidence="8">
    <location>
        <begin position="86"/>
        <end position="106"/>
    </location>
</feature>
<evidence type="ECO:0000256" key="1">
    <source>
        <dbReference type="ARBA" id="ARBA00004651"/>
    </source>
</evidence>
<evidence type="ECO:0000256" key="4">
    <source>
        <dbReference type="ARBA" id="ARBA00022692"/>
    </source>
</evidence>
<feature type="transmembrane region" description="Helical" evidence="8">
    <location>
        <begin position="205"/>
        <end position="224"/>
    </location>
</feature>
<dbReference type="InterPro" id="IPR005744">
    <property type="entry name" value="Hy-lIII"/>
</dbReference>
<keyword evidence="4 8" id="KW-0812">Transmembrane</keyword>
<dbReference type="Proteomes" id="UP000294743">
    <property type="component" value="Unassembled WGS sequence"/>
</dbReference>
<keyword evidence="5 8" id="KW-1133">Transmembrane helix</keyword>
<comment type="caution">
    <text evidence="9">The sequence shown here is derived from an EMBL/GenBank/DDBJ whole genome shotgun (WGS) entry which is preliminary data.</text>
</comment>
<feature type="transmembrane region" description="Helical" evidence="8">
    <location>
        <begin position="52"/>
        <end position="74"/>
    </location>
</feature>
<dbReference type="PANTHER" id="PTHR20855">
    <property type="entry name" value="ADIPOR/PROGESTIN RECEPTOR-RELATED"/>
    <property type="match status" value="1"/>
</dbReference>
<dbReference type="GO" id="GO:0140911">
    <property type="term" value="F:pore-forming activity"/>
    <property type="evidence" value="ECO:0007669"/>
    <property type="project" value="InterPro"/>
</dbReference>
<feature type="binding site" evidence="7">
    <location>
        <position position="206"/>
    </location>
    <ligand>
        <name>Zn(2+)</name>
        <dbReference type="ChEBI" id="CHEBI:29105"/>
    </ligand>
</feature>
<keyword evidence="7" id="KW-0862">Zinc</keyword>
<comment type="subcellular location">
    <subcellularLocation>
        <location evidence="1">Cell membrane</location>
        <topology evidence="1">Multi-pass membrane protein</topology>
    </subcellularLocation>
</comment>
<evidence type="ECO:0000256" key="2">
    <source>
        <dbReference type="ARBA" id="ARBA00008488"/>
    </source>
</evidence>
<gene>
    <name evidence="9" type="ORF">EDD63_10481</name>
</gene>
<evidence type="ECO:0000256" key="8">
    <source>
        <dbReference type="SAM" id="Phobius"/>
    </source>
</evidence>
<sequence>MRKQSKLDAITIPPYTKGEEIFNMVSHIVGGVLGIVATVLCVVIAARHQNGYGIVSGAIFGSTMILLYTTSSVYHGLSPRLKAKKVFRILDHCAIYLLVAGTYTPIALCTIREYDNQLGWTLCIAIWLVAIAGMILTASKFKKFQILEVIIYLAMGWSVLLAKDAVLTGVGFTGLLYMLIGGIAYSIGVIFYALGKKMKYSHSIFHLFILVGSFFHFLAIVLYVM</sequence>
<accession>A0A4R8A4M3</accession>
<feature type="transmembrane region" description="Helical" evidence="8">
    <location>
        <begin position="144"/>
        <end position="162"/>
    </location>
</feature>
<reference evidence="9 10" key="1">
    <citation type="submission" date="2019-03" db="EMBL/GenBank/DDBJ databases">
        <title>Genomic Encyclopedia of Type Strains, Phase IV (KMG-IV): sequencing the most valuable type-strain genomes for metagenomic binning, comparative biology and taxonomic classification.</title>
        <authorList>
            <person name="Goeker M."/>
        </authorList>
    </citation>
    <scope>NUCLEOTIDE SEQUENCE [LARGE SCALE GENOMIC DNA]</scope>
    <source>
        <strain evidence="9 10">DSM 28867</strain>
    </source>
</reference>
<evidence type="ECO:0000256" key="3">
    <source>
        <dbReference type="ARBA" id="ARBA00022475"/>
    </source>
</evidence>
<evidence type="ECO:0000313" key="9">
    <source>
        <dbReference type="EMBL" id="TDW25552.1"/>
    </source>
</evidence>
<feature type="binding site" evidence="7">
    <location>
        <position position="202"/>
    </location>
    <ligand>
        <name>Zn(2+)</name>
        <dbReference type="ChEBI" id="CHEBI:29105"/>
    </ligand>
</feature>
<feature type="transmembrane region" description="Helical" evidence="8">
    <location>
        <begin position="21"/>
        <end position="46"/>
    </location>
</feature>
<dbReference type="EMBL" id="SODD01000004">
    <property type="protein sequence ID" value="TDW25552.1"/>
    <property type="molecule type" value="Genomic_DNA"/>
</dbReference>
<keyword evidence="10" id="KW-1185">Reference proteome</keyword>
<evidence type="ECO:0000313" key="10">
    <source>
        <dbReference type="Proteomes" id="UP000294743"/>
    </source>
</evidence>
<dbReference type="GO" id="GO:0005886">
    <property type="term" value="C:plasma membrane"/>
    <property type="evidence" value="ECO:0007669"/>
    <property type="project" value="UniProtKB-SubCell"/>
</dbReference>
<dbReference type="Pfam" id="PF03006">
    <property type="entry name" value="HlyIII"/>
    <property type="match status" value="1"/>
</dbReference>
<evidence type="ECO:0000256" key="5">
    <source>
        <dbReference type="ARBA" id="ARBA00022989"/>
    </source>
</evidence>
<feature type="transmembrane region" description="Helical" evidence="8">
    <location>
        <begin position="174"/>
        <end position="193"/>
    </location>
</feature>
<evidence type="ECO:0000256" key="6">
    <source>
        <dbReference type="ARBA" id="ARBA00023136"/>
    </source>
</evidence>